<dbReference type="PANTHER" id="PTHR46796:SF12">
    <property type="entry name" value="HTH-TYPE DNA-BINDING TRANSCRIPTIONAL ACTIVATOR EUTR"/>
    <property type="match status" value="1"/>
</dbReference>
<keyword evidence="2" id="KW-0238">DNA-binding</keyword>
<dbReference type="Gene3D" id="1.10.10.60">
    <property type="entry name" value="Homeodomain-like"/>
    <property type="match status" value="1"/>
</dbReference>
<dbReference type="AlphaFoldDB" id="A0A9U5CTB9"/>
<dbReference type="PANTHER" id="PTHR46796">
    <property type="entry name" value="HTH-TYPE TRANSCRIPTIONAL ACTIVATOR RHAS-RELATED"/>
    <property type="match status" value="1"/>
</dbReference>
<keyword evidence="1" id="KW-0805">Transcription regulation</keyword>
<dbReference type="Proteomes" id="UP000675920">
    <property type="component" value="Unplaced"/>
</dbReference>
<dbReference type="Pfam" id="PF12833">
    <property type="entry name" value="HTH_18"/>
    <property type="match status" value="1"/>
</dbReference>
<evidence type="ECO:0000259" key="4">
    <source>
        <dbReference type="PROSITE" id="PS01124"/>
    </source>
</evidence>
<dbReference type="GO" id="GO:0003700">
    <property type="term" value="F:DNA-binding transcription factor activity"/>
    <property type="evidence" value="ECO:0007669"/>
    <property type="project" value="InterPro"/>
</dbReference>
<keyword evidence="3" id="KW-0804">Transcription</keyword>
<reference evidence="6" key="1">
    <citation type="submission" date="2025-08" db="UniProtKB">
        <authorList>
            <consortium name="RefSeq"/>
        </authorList>
    </citation>
    <scope>IDENTIFICATION</scope>
</reference>
<dbReference type="InterPro" id="IPR018060">
    <property type="entry name" value="HTH_AraC"/>
</dbReference>
<keyword evidence="5" id="KW-1185">Reference proteome</keyword>
<dbReference type="GO" id="GO:0043565">
    <property type="term" value="F:sequence-specific DNA binding"/>
    <property type="evidence" value="ECO:0007669"/>
    <property type="project" value="InterPro"/>
</dbReference>
<proteinExistence type="predicted"/>
<accession>A0A9U5CTB9</accession>
<evidence type="ECO:0000313" key="6">
    <source>
        <dbReference type="RefSeq" id="WP_051377852.1"/>
    </source>
</evidence>
<evidence type="ECO:0000256" key="1">
    <source>
        <dbReference type="ARBA" id="ARBA00023015"/>
    </source>
</evidence>
<evidence type="ECO:0000256" key="2">
    <source>
        <dbReference type="ARBA" id="ARBA00023125"/>
    </source>
</evidence>
<dbReference type="InterPro" id="IPR050204">
    <property type="entry name" value="AraC_XylS_family_regulators"/>
</dbReference>
<dbReference type="SMART" id="SM00342">
    <property type="entry name" value="HTH_ARAC"/>
    <property type="match status" value="1"/>
</dbReference>
<dbReference type="RefSeq" id="WP_051377852.1">
    <property type="nucleotide sequence ID" value="NZ_AXWS01000007.1"/>
</dbReference>
<feature type="domain" description="HTH araC/xylS-type" evidence="4">
    <location>
        <begin position="278"/>
        <end position="404"/>
    </location>
</feature>
<evidence type="ECO:0000313" key="5">
    <source>
        <dbReference type="Proteomes" id="UP000675920"/>
    </source>
</evidence>
<organism evidence="5 6">
    <name type="scientific">Derxia gummosa DSM 723</name>
    <dbReference type="NCBI Taxonomy" id="1121388"/>
    <lineage>
        <taxon>Bacteria</taxon>
        <taxon>Pseudomonadati</taxon>
        <taxon>Pseudomonadota</taxon>
        <taxon>Betaproteobacteria</taxon>
        <taxon>Burkholderiales</taxon>
        <taxon>Alcaligenaceae</taxon>
        <taxon>Derxia</taxon>
    </lineage>
</organism>
<name>A0A9U5CTB9_9BURK</name>
<sequence>MRPTSTALQHPSTAPAGVPFLRGAAFVGRDGAPVPRQQPFSTRRIRAHDADEHARNLSGWDQEYDQLAPGSFDGELAEFWIDSVQVFRERTSHAVRQTCRIRDDAIWCGIPVVHDGTRIEGRTVGADGVMLRAGGSAFELLTPSSHDIFGVVAGRDALEGYADAIGCRIDAGRLAGPGWWQVGEARRAQALLQLGALLDGALANGVWAGAAAGATDAGLPGTAARHRDARPAGIDAPAGPMHDAARRQLQQSVLDVLVGLLEAPTEPPRGHASFARRQQLVRAICDAVRAEPDAVPTVPELCQRFHVSRRALQYAFEEVLGASPVVWLRTLRLNAVRRRLREAAVGARALPGADAAGTKVGAGTAQHGASIGDIASAHGFWNLSQFSTDYRKLFGERPSQTLGR</sequence>
<evidence type="ECO:0000256" key="3">
    <source>
        <dbReference type="ARBA" id="ARBA00023163"/>
    </source>
</evidence>
<protein>
    <submittedName>
        <fullName evidence="6">Helix-turn-helix domain-containing protein</fullName>
    </submittedName>
</protein>
<dbReference type="PROSITE" id="PS01124">
    <property type="entry name" value="HTH_ARAC_FAMILY_2"/>
    <property type="match status" value="1"/>
</dbReference>